<comment type="caution">
    <text evidence="9">The sequence shown here is derived from an EMBL/GenBank/DDBJ whole genome shotgun (WGS) entry which is preliminary data.</text>
</comment>
<dbReference type="PRINTS" id="PR00722">
    <property type="entry name" value="CHYMOTRYPSIN"/>
</dbReference>
<keyword evidence="3 6" id="KW-0378">Hydrolase</keyword>
<dbReference type="AlphaFoldDB" id="A0AA38HSI7"/>
<comment type="similarity">
    <text evidence="1">Belongs to the peptidase S1 family.</text>
</comment>
<dbReference type="EMBL" id="JALNTZ010000008">
    <property type="protein sequence ID" value="KAJ3643060.1"/>
    <property type="molecule type" value="Genomic_DNA"/>
</dbReference>
<evidence type="ECO:0000256" key="7">
    <source>
        <dbReference type="SAM" id="SignalP"/>
    </source>
</evidence>
<evidence type="ECO:0000256" key="3">
    <source>
        <dbReference type="ARBA" id="ARBA00022801"/>
    </source>
</evidence>
<name>A0AA38HSI7_9CUCU</name>
<dbReference type="SMART" id="SM00020">
    <property type="entry name" value="Tryp_SPc"/>
    <property type="match status" value="1"/>
</dbReference>
<evidence type="ECO:0000313" key="9">
    <source>
        <dbReference type="EMBL" id="KAJ3643060.1"/>
    </source>
</evidence>
<dbReference type="PANTHER" id="PTHR24276">
    <property type="entry name" value="POLYSERASE-RELATED"/>
    <property type="match status" value="1"/>
</dbReference>
<evidence type="ECO:0000313" key="10">
    <source>
        <dbReference type="Proteomes" id="UP001168821"/>
    </source>
</evidence>
<dbReference type="PROSITE" id="PS50240">
    <property type="entry name" value="TRYPSIN_DOM"/>
    <property type="match status" value="1"/>
</dbReference>
<feature type="signal peptide" evidence="7">
    <location>
        <begin position="1"/>
        <end position="15"/>
    </location>
</feature>
<keyword evidence="5" id="KW-1015">Disulfide bond</keyword>
<feature type="chain" id="PRO_5041293648" description="Peptidase S1 domain-containing protein" evidence="7">
    <location>
        <begin position="16"/>
        <end position="272"/>
    </location>
</feature>
<gene>
    <name evidence="9" type="ORF">Zmor_025797</name>
</gene>
<protein>
    <recommendedName>
        <fullName evidence="8">Peptidase S1 domain-containing protein</fullName>
    </recommendedName>
</protein>
<dbReference type="InterPro" id="IPR018114">
    <property type="entry name" value="TRYPSIN_HIS"/>
</dbReference>
<dbReference type="PROSITE" id="PS00134">
    <property type="entry name" value="TRYPSIN_HIS"/>
    <property type="match status" value="1"/>
</dbReference>
<dbReference type="Proteomes" id="UP001168821">
    <property type="component" value="Unassembled WGS sequence"/>
</dbReference>
<evidence type="ECO:0000256" key="1">
    <source>
        <dbReference type="ARBA" id="ARBA00007664"/>
    </source>
</evidence>
<feature type="domain" description="Peptidase S1" evidence="8">
    <location>
        <begin position="43"/>
        <end position="269"/>
    </location>
</feature>
<dbReference type="SUPFAM" id="SSF50494">
    <property type="entry name" value="Trypsin-like serine proteases"/>
    <property type="match status" value="1"/>
</dbReference>
<dbReference type="InterPro" id="IPR050430">
    <property type="entry name" value="Peptidase_S1"/>
</dbReference>
<dbReference type="PROSITE" id="PS00135">
    <property type="entry name" value="TRYPSIN_SER"/>
    <property type="match status" value="1"/>
</dbReference>
<organism evidence="9 10">
    <name type="scientific">Zophobas morio</name>
    <dbReference type="NCBI Taxonomy" id="2755281"/>
    <lineage>
        <taxon>Eukaryota</taxon>
        <taxon>Metazoa</taxon>
        <taxon>Ecdysozoa</taxon>
        <taxon>Arthropoda</taxon>
        <taxon>Hexapoda</taxon>
        <taxon>Insecta</taxon>
        <taxon>Pterygota</taxon>
        <taxon>Neoptera</taxon>
        <taxon>Endopterygota</taxon>
        <taxon>Coleoptera</taxon>
        <taxon>Polyphaga</taxon>
        <taxon>Cucujiformia</taxon>
        <taxon>Tenebrionidae</taxon>
        <taxon>Zophobas</taxon>
    </lineage>
</organism>
<evidence type="ECO:0000256" key="4">
    <source>
        <dbReference type="ARBA" id="ARBA00022825"/>
    </source>
</evidence>
<dbReference type="InterPro" id="IPR043504">
    <property type="entry name" value="Peptidase_S1_PA_chymotrypsin"/>
</dbReference>
<dbReference type="InterPro" id="IPR009003">
    <property type="entry name" value="Peptidase_S1_PA"/>
</dbReference>
<dbReference type="GO" id="GO:0004252">
    <property type="term" value="F:serine-type endopeptidase activity"/>
    <property type="evidence" value="ECO:0007669"/>
    <property type="project" value="InterPro"/>
</dbReference>
<evidence type="ECO:0000256" key="5">
    <source>
        <dbReference type="ARBA" id="ARBA00023157"/>
    </source>
</evidence>
<dbReference type="InterPro" id="IPR001254">
    <property type="entry name" value="Trypsin_dom"/>
</dbReference>
<keyword evidence="7" id="KW-0732">Signal</keyword>
<proteinExistence type="inferred from homology"/>
<evidence type="ECO:0000256" key="2">
    <source>
        <dbReference type="ARBA" id="ARBA00022670"/>
    </source>
</evidence>
<dbReference type="InterPro" id="IPR033116">
    <property type="entry name" value="TRYPSIN_SER"/>
</dbReference>
<reference evidence="9" key="1">
    <citation type="journal article" date="2023" name="G3 (Bethesda)">
        <title>Whole genome assemblies of Zophobas morio and Tenebrio molitor.</title>
        <authorList>
            <person name="Kaur S."/>
            <person name="Stinson S.A."/>
            <person name="diCenzo G.C."/>
        </authorList>
    </citation>
    <scope>NUCLEOTIDE SEQUENCE</scope>
    <source>
        <strain evidence="9">QUZm001</strain>
    </source>
</reference>
<accession>A0AA38HSI7</accession>
<dbReference type="InterPro" id="IPR001314">
    <property type="entry name" value="Peptidase_S1A"/>
</dbReference>
<evidence type="ECO:0000259" key="8">
    <source>
        <dbReference type="PROSITE" id="PS50240"/>
    </source>
</evidence>
<sequence>MKSIVFLALVALAAAAPKGAQLQFRNLYKNPVGEIRTKPSPHIIGGQEAEPHSIPFQVFLEMYTDNGGWYCGGSLISANYVLTAGHCGQDVTRAVVTLGAHQLSEASDGQLEIESTTVTVHPDFDYDLIVNDISVIQLPEAVTFTDTISPVVLPTDSSSTYTGETARVSGWGLTDGFGNTLSDVLNYVDVRVISNNECAEDFGPVEETIVCTSGNDKTGSCSGDSGGPLVVDGVQIGIVSFGMTYCLPGYASAFTRVTSYLDWIAENTDVTF</sequence>
<keyword evidence="2 6" id="KW-0645">Protease</keyword>
<dbReference type="GO" id="GO:0006508">
    <property type="term" value="P:proteolysis"/>
    <property type="evidence" value="ECO:0007669"/>
    <property type="project" value="UniProtKB-KW"/>
</dbReference>
<evidence type="ECO:0000256" key="6">
    <source>
        <dbReference type="RuleBase" id="RU363034"/>
    </source>
</evidence>
<keyword evidence="10" id="KW-1185">Reference proteome</keyword>
<dbReference type="FunFam" id="2.40.10.10:FF:000034">
    <property type="entry name" value="Eupolytin"/>
    <property type="match status" value="1"/>
</dbReference>
<keyword evidence="4 6" id="KW-0720">Serine protease</keyword>
<dbReference type="PANTHER" id="PTHR24276:SF91">
    <property type="entry name" value="AT26814P-RELATED"/>
    <property type="match status" value="1"/>
</dbReference>
<dbReference type="Pfam" id="PF00089">
    <property type="entry name" value="Trypsin"/>
    <property type="match status" value="1"/>
</dbReference>
<dbReference type="Gene3D" id="2.40.10.10">
    <property type="entry name" value="Trypsin-like serine proteases"/>
    <property type="match status" value="1"/>
</dbReference>
<dbReference type="CDD" id="cd00190">
    <property type="entry name" value="Tryp_SPc"/>
    <property type="match status" value="1"/>
</dbReference>